<reference evidence="2 3" key="1">
    <citation type="submission" date="2017-05" db="EMBL/GenBank/DDBJ databases">
        <title>Complete and WGS of Bordetella genogroups.</title>
        <authorList>
            <person name="Spilker T."/>
            <person name="LiPuma J."/>
        </authorList>
    </citation>
    <scope>NUCLEOTIDE SEQUENCE [LARGE SCALE GENOMIC DNA]</scope>
    <source>
        <strain evidence="2 3">AU17164</strain>
    </source>
</reference>
<keyword evidence="3" id="KW-1185">Reference proteome</keyword>
<dbReference type="Gene3D" id="1.10.3210.50">
    <property type="match status" value="1"/>
</dbReference>
<protein>
    <submittedName>
        <fullName evidence="2">Hydrolase</fullName>
    </submittedName>
</protein>
<dbReference type="Pfam" id="PF01966">
    <property type="entry name" value="HD"/>
    <property type="match status" value="1"/>
</dbReference>
<dbReference type="SUPFAM" id="SSF109604">
    <property type="entry name" value="HD-domain/PDEase-like"/>
    <property type="match status" value="1"/>
</dbReference>
<dbReference type="InterPro" id="IPR003607">
    <property type="entry name" value="HD/PDEase_dom"/>
</dbReference>
<organism evidence="2 3">
    <name type="scientific">Bordetella genomosp. 9</name>
    <dbReference type="NCBI Taxonomy" id="1416803"/>
    <lineage>
        <taxon>Bacteria</taxon>
        <taxon>Pseudomonadati</taxon>
        <taxon>Pseudomonadota</taxon>
        <taxon>Betaproteobacteria</taxon>
        <taxon>Burkholderiales</taxon>
        <taxon>Alcaligenaceae</taxon>
        <taxon>Bordetella</taxon>
    </lineage>
</organism>
<feature type="domain" description="HD" evidence="1">
    <location>
        <begin position="30"/>
        <end position="135"/>
    </location>
</feature>
<evidence type="ECO:0000313" key="2">
    <source>
        <dbReference type="EMBL" id="ARP87876.1"/>
    </source>
</evidence>
<dbReference type="PANTHER" id="PTHR33594">
    <property type="entry name" value="SUPERFAMILY HYDROLASE, PUTATIVE (AFU_ORTHOLOGUE AFUA_1G03035)-RELATED"/>
    <property type="match status" value="1"/>
</dbReference>
<dbReference type="PROSITE" id="PS51831">
    <property type="entry name" value="HD"/>
    <property type="match status" value="1"/>
</dbReference>
<name>A0A1W6Z3M7_9BORD</name>
<accession>A0A1W6Z3M7</accession>
<dbReference type="RefSeq" id="WP_086073128.1">
    <property type="nucleotide sequence ID" value="NZ_CP021109.1"/>
</dbReference>
<dbReference type="AlphaFoldDB" id="A0A1W6Z3M7"/>
<sequence>MAHIEPLLVAWRPRLRRLAAAYAGADAAHDMNHLERVWANARQILASHTDANRLVVMAACYLHDLINLPKNHPQRPQASAMSAREAVVQLQRLAFPGEYLDEVAHAIEAHSHSAGIRARSIEAKIVQDADRLDALGAVGLARMFHIGGQLNRPLAHGTDPLAAERPLDDSLYALDHIEKKLLRLPATMQTDTGRKLAAARAETLVEFRDRFVAEWMALGDGIAAPGHDGSTS</sequence>
<dbReference type="EMBL" id="CP021109">
    <property type="protein sequence ID" value="ARP87876.1"/>
    <property type="molecule type" value="Genomic_DNA"/>
</dbReference>
<dbReference type="Proteomes" id="UP000194139">
    <property type="component" value="Chromosome"/>
</dbReference>
<dbReference type="GO" id="GO:0016787">
    <property type="term" value="F:hydrolase activity"/>
    <property type="evidence" value="ECO:0007669"/>
    <property type="project" value="UniProtKB-KW"/>
</dbReference>
<evidence type="ECO:0000313" key="3">
    <source>
        <dbReference type="Proteomes" id="UP000194139"/>
    </source>
</evidence>
<dbReference type="PANTHER" id="PTHR33594:SF1">
    <property type="entry name" value="HD_PDEASE DOMAIN-CONTAINING PROTEIN"/>
    <property type="match status" value="1"/>
</dbReference>
<proteinExistence type="predicted"/>
<gene>
    <name evidence="2" type="ORF">CAL13_17890</name>
</gene>
<dbReference type="InterPro" id="IPR006674">
    <property type="entry name" value="HD_domain"/>
</dbReference>
<dbReference type="CDD" id="cd00077">
    <property type="entry name" value="HDc"/>
    <property type="match status" value="1"/>
</dbReference>
<keyword evidence="2" id="KW-0378">Hydrolase</keyword>
<dbReference type="SMART" id="SM00471">
    <property type="entry name" value="HDc"/>
    <property type="match status" value="1"/>
</dbReference>
<evidence type="ECO:0000259" key="1">
    <source>
        <dbReference type="PROSITE" id="PS51831"/>
    </source>
</evidence>